<dbReference type="EMBL" id="PYNF01000022">
    <property type="protein sequence ID" value="PSU94778.1"/>
    <property type="molecule type" value="Genomic_DNA"/>
</dbReference>
<name>A0A0B7J9H9_9GAMM</name>
<comment type="similarity">
    <text evidence="1">Belongs to the ZapD family.</text>
</comment>
<dbReference type="AlphaFoldDB" id="A0A0B7J9H9"/>
<dbReference type="GO" id="GO:0005737">
    <property type="term" value="C:cytoplasm"/>
    <property type="evidence" value="ECO:0007669"/>
    <property type="project" value="UniProtKB-SubCell"/>
</dbReference>
<reference evidence="2 3" key="1">
    <citation type="submission" date="2018-01" db="EMBL/GenBank/DDBJ databases">
        <title>Whole genome sequencing of Histamine producing bacteria.</title>
        <authorList>
            <person name="Butler K."/>
        </authorList>
    </citation>
    <scope>NUCLEOTIDE SEQUENCE [LARGE SCALE GENOMIC DNA]</scope>
    <source>
        <strain evidence="2 3">FS-7.2</strain>
    </source>
</reference>
<gene>
    <name evidence="1" type="primary">zapD</name>
    <name evidence="2" type="ORF">C9J27_19210</name>
</gene>
<dbReference type="InterPro" id="IPR009777">
    <property type="entry name" value="ZapD"/>
</dbReference>
<dbReference type="GO" id="GO:0043093">
    <property type="term" value="P:FtsZ-dependent cytokinesis"/>
    <property type="evidence" value="ECO:0007669"/>
    <property type="project" value="UniProtKB-UniRule"/>
</dbReference>
<dbReference type="GO" id="GO:0000917">
    <property type="term" value="P:division septum assembly"/>
    <property type="evidence" value="ECO:0007669"/>
    <property type="project" value="UniProtKB-KW"/>
</dbReference>
<dbReference type="GeneID" id="29942830"/>
<dbReference type="RefSeq" id="WP_036793226.1">
    <property type="nucleotide sequence ID" value="NZ_JAUZMX010000001.1"/>
</dbReference>
<protein>
    <recommendedName>
        <fullName evidence="1">Cell division protein ZapD</fullName>
    </recommendedName>
    <alternativeName>
        <fullName evidence="1">Z ring-associated protein D</fullName>
    </alternativeName>
</protein>
<accession>A0A0B7J9H9</accession>
<evidence type="ECO:0000256" key="1">
    <source>
        <dbReference type="HAMAP-Rule" id="MF_01092"/>
    </source>
</evidence>
<evidence type="ECO:0000313" key="2">
    <source>
        <dbReference type="EMBL" id="PSU94778.1"/>
    </source>
</evidence>
<keyword evidence="1" id="KW-0963">Cytoplasm</keyword>
<evidence type="ECO:0000313" key="3">
    <source>
        <dbReference type="Proteomes" id="UP000241426"/>
    </source>
</evidence>
<dbReference type="eggNOG" id="COG4582">
    <property type="taxonomic scope" value="Bacteria"/>
</dbReference>
<dbReference type="Gene3D" id="2.60.440.10">
    <property type="entry name" value="YacF-like domains"/>
    <property type="match status" value="1"/>
</dbReference>
<proteinExistence type="inferred from homology"/>
<sequence>MQIHRYEHPLNEKVRIYLRLEHLLKQLHDSSELSDPWQYTIFFNALFDLLELIEQIPVKTDLAKALDKQSTKLKAWLDYDGVDPTAIESLLSDMSHAQKNLLAAPRLGQSLREDRFLSSIRQRFSIPGGTCSFDLPALHYWRQLPLEERQQTTQAWLDQLSEVDQALSLWLHLVRQSAQYQPQSAHNGFFQNDASLSCLLRIEIDASYGVYPVVSGHRSHFSIRFSPYEDGSTVATNIDFKLAIC</sequence>
<dbReference type="PANTHER" id="PTHR39455:SF1">
    <property type="entry name" value="CELL DIVISION PROTEIN ZAPD"/>
    <property type="match status" value="1"/>
</dbReference>
<dbReference type="Proteomes" id="UP000241426">
    <property type="component" value="Unassembled WGS sequence"/>
</dbReference>
<dbReference type="InterPro" id="IPR036268">
    <property type="entry name" value="ZapD_sf"/>
</dbReference>
<comment type="function">
    <text evidence="1">Cell division factor that enhances FtsZ-ring assembly. Directly interacts with FtsZ and promotes bundling of FtsZ protofilaments, with a reduction in FtsZ GTPase activity.</text>
</comment>
<dbReference type="NCBIfam" id="NF003655">
    <property type="entry name" value="PRK05287.1-3"/>
    <property type="match status" value="1"/>
</dbReference>
<dbReference type="SUPFAM" id="SSF160950">
    <property type="entry name" value="YacF-like"/>
    <property type="match status" value="1"/>
</dbReference>
<dbReference type="PANTHER" id="PTHR39455">
    <property type="entry name" value="CELL DIVISION PROTEIN ZAPD"/>
    <property type="match status" value="1"/>
</dbReference>
<keyword evidence="1 2" id="KW-0132">Cell division</keyword>
<dbReference type="NCBIfam" id="NF003656">
    <property type="entry name" value="PRK05287.1-4"/>
    <property type="match status" value="1"/>
</dbReference>
<dbReference type="Pfam" id="PF07072">
    <property type="entry name" value="ZapD"/>
    <property type="match status" value="1"/>
</dbReference>
<dbReference type="GO" id="GO:0032153">
    <property type="term" value="C:cell division site"/>
    <property type="evidence" value="ECO:0007669"/>
    <property type="project" value="TreeGrafter"/>
</dbReference>
<dbReference type="HAMAP" id="MF_01092">
    <property type="entry name" value="ZapD"/>
    <property type="match status" value="1"/>
</dbReference>
<keyword evidence="1" id="KW-0717">Septation</keyword>
<comment type="subcellular location">
    <subcellularLocation>
        <location evidence="1">Cytoplasm</location>
    </subcellularLocation>
    <text evidence="1">Localizes to mid-cell in an FtsZ-dependent manner.</text>
</comment>
<comment type="caution">
    <text evidence="2">The sequence shown here is derived from an EMBL/GenBank/DDBJ whole genome shotgun (WGS) entry which is preliminary data.</text>
</comment>
<dbReference type="InterPro" id="IPR027462">
    <property type="entry name" value="ZapD_C"/>
</dbReference>
<accession>A0A2T3KDP2</accession>
<comment type="subunit">
    <text evidence="1">Interacts with FtsZ.</text>
</comment>
<organism evidence="2 3">
    <name type="scientific">Photobacterium kishitanii</name>
    <dbReference type="NCBI Taxonomy" id="318456"/>
    <lineage>
        <taxon>Bacteria</taxon>
        <taxon>Pseudomonadati</taxon>
        <taxon>Pseudomonadota</taxon>
        <taxon>Gammaproteobacteria</taxon>
        <taxon>Vibrionales</taxon>
        <taxon>Vibrionaceae</taxon>
        <taxon>Photobacterium</taxon>
    </lineage>
</organism>
<keyword evidence="1" id="KW-0131">Cell cycle</keyword>
<dbReference type="Gene3D" id="1.10.3900.10">
    <property type="entry name" value="YacF-like"/>
    <property type="match status" value="1"/>
</dbReference>